<reference evidence="3" key="1">
    <citation type="submission" date="2018-08" db="EMBL/GenBank/DDBJ databases">
        <authorList>
            <person name="Liu Z.-W."/>
            <person name="Du Z.-J."/>
        </authorList>
    </citation>
    <scope>NUCLEOTIDE SEQUENCE [LARGE SCALE GENOMIC DNA]</scope>
    <source>
        <strain evidence="3">H4X</strain>
    </source>
</reference>
<gene>
    <name evidence="2" type="ORF">DXT99_07855</name>
</gene>
<feature type="transmembrane region" description="Helical" evidence="1">
    <location>
        <begin position="369"/>
        <end position="388"/>
    </location>
</feature>
<feature type="transmembrane region" description="Helical" evidence="1">
    <location>
        <begin position="308"/>
        <end position="327"/>
    </location>
</feature>
<proteinExistence type="predicted"/>
<evidence type="ECO:0000313" key="3">
    <source>
        <dbReference type="Proteomes" id="UP000256708"/>
    </source>
</evidence>
<dbReference type="RefSeq" id="WP_115564966.1">
    <property type="nucleotide sequence ID" value="NZ_QRGR01000007.1"/>
</dbReference>
<feature type="transmembrane region" description="Helical" evidence="1">
    <location>
        <begin position="119"/>
        <end position="138"/>
    </location>
</feature>
<feature type="transmembrane region" description="Helical" evidence="1">
    <location>
        <begin position="12"/>
        <end position="33"/>
    </location>
</feature>
<dbReference type="Proteomes" id="UP000256708">
    <property type="component" value="Unassembled WGS sequence"/>
</dbReference>
<sequence length="493" mass="56438">MPHSTGERHKINYIMFLCIGLLVLLPFLFLTLYNHPQADDFGFAVRDMTYGFWETQVNYYMNWTGRYFSTTTAFQINPVIYGNFDRYKVYSLLLILLLVVSTCLFLHKLLQRHFNVLKTLALAALLLCLYLMQLPSVSEGMFWLPGYLTYQLPNIMLLLLLALLISFFRTGSSNYKVLYVAFAALLCVAVVGSNEMSIVMAFTTILFILYHNRNDRQNRLYLLCLFILCVVAILAAVLAPGNYARMEEHPNASKPLWATIYAAFLTVLSFYRWLAPILVASVLYVIYWGLPLADKTKASSFFEVNLRLSLCHYIVTLFLMQFAFTWAVGERPTPRVENVIYFFFVFGWFYNVQVALTKYAHLLQAERRLSPILPLAVMFLFILQVFAIDGNIATAYTDLLSGKATAYNSALNQRYAYLKESDCDTCSLAPLPAIPKTLYFMDVVEGEENSSFWVNIDYADYWSKSAVYLTAPNPEIKDNVTTLREAGKELIGN</sequence>
<feature type="transmembrane region" description="Helical" evidence="1">
    <location>
        <begin position="220"/>
        <end position="240"/>
    </location>
</feature>
<feature type="transmembrane region" description="Helical" evidence="1">
    <location>
        <begin position="150"/>
        <end position="168"/>
    </location>
</feature>
<comment type="caution">
    <text evidence="2">The sequence shown here is derived from an EMBL/GenBank/DDBJ whole genome shotgun (WGS) entry which is preliminary data.</text>
</comment>
<evidence type="ECO:0000313" key="2">
    <source>
        <dbReference type="EMBL" id="RDV15894.1"/>
    </source>
</evidence>
<evidence type="ECO:0000256" key="1">
    <source>
        <dbReference type="SAM" id="Phobius"/>
    </source>
</evidence>
<dbReference type="Pfam" id="PF19528">
    <property type="entry name" value="DUF6056"/>
    <property type="match status" value="1"/>
</dbReference>
<keyword evidence="1" id="KW-0812">Transmembrane</keyword>
<organism evidence="2 3">
    <name type="scientific">Pontibacter diazotrophicus</name>
    <dbReference type="NCBI Taxonomy" id="1400979"/>
    <lineage>
        <taxon>Bacteria</taxon>
        <taxon>Pseudomonadati</taxon>
        <taxon>Bacteroidota</taxon>
        <taxon>Cytophagia</taxon>
        <taxon>Cytophagales</taxon>
        <taxon>Hymenobacteraceae</taxon>
        <taxon>Pontibacter</taxon>
    </lineage>
</organism>
<dbReference type="OrthoDB" id="1081881at2"/>
<feature type="transmembrane region" description="Helical" evidence="1">
    <location>
        <begin position="197"/>
        <end position="213"/>
    </location>
</feature>
<keyword evidence="1" id="KW-0472">Membrane</keyword>
<dbReference type="InterPro" id="IPR045691">
    <property type="entry name" value="DUF6056"/>
</dbReference>
<feature type="transmembrane region" description="Helical" evidence="1">
    <location>
        <begin position="339"/>
        <end position="357"/>
    </location>
</feature>
<accession>A0A3D8LF64</accession>
<feature type="transmembrane region" description="Helical" evidence="1">
    <location>
        <begin position="175"/>
        <end position="191"/>
    </location>
</feature>
<keyword evidence="1" id="KW-1133">Transmembrane helix</keyword>
<dbReference type="EMBL" id="QRGR01000007">
    <property type="protein sequence ID" value="RDV15894.1"/>
    <property type="molecule type" value="Genomic_DNA"/>
</dbReference>
<feature type="transmembrane region" description="Helical" evidence="1">
    <location>
        <begin position="89"/>
        <end position="107"/>
    </location>
</feature>
<protein>
    <submittedName>
        <fullName evidence="2">Uncharacterized protein</fullName>
    </submittedName>
</protein>
<feature type="transmembrane region" description="Helical" evidence="1">
    <location>
        <begin position="260"/>
        <end position="287"/>
    </location>
</feature>
<name>A0A3D8LF64_9BACT</name>
<dbReference type="AlphaFoldDB" id="A0A3D8LF64"/>
<keyword evidence="3" id="KW-1185">Reference proteome</keyword>